<proteinExistence type="predicted"/>
<keyword evidence="2" id="KW-1185">Reference proteome</keyword>
<organism evidence="1 2">
    <name type="scientific">Caenorhabditis bovis</name>
    <dbReference type="NCBI Taxonomy" id="2654633"/>
    <lineage>
        <taxon>Eukaryota</taxon>
        <taxon>Metazoa</taxon>
        <taxon>Ecdysozoa</taxon>
        <taxon>Nematoda</taxon>
        <taxon>Chromadorea</taxon>
        <taxon>Rhabditida</taxon>
        <taxon>Rhabditina</taxon>
        <taxon>Rhabditomorpha</taxon>
        <taxon>Rhabditoidea</taxon>
        <taxon>Rhabditidae</taxon>
        <taxon>Peloderinae</taxon>
        <taxon>Caenorhabditis</taxon>
    </lineage>
</organism>
<evidence type="ECO:0000313" key="1">
    <source>
        <dbReference type="EMBL" id="CAB3399600.1"/>
    </source>
</evidence>
<evidence type="ECO:0000313" key="2">
    <source>
        <dbReference type="Proteomes" id="UP000494206"/>
    </source>
</evidence>
<sequence>MLRLKSQRVPLEKNILTLVFNIGSEARLLHTCKFYSSTLPCFQEKVRECGDDKQKRVMSEVSKTIMYLCSPFSLQRQRAVIEHQKCISSVLSLPASTGCDLNDHEDGRSVLACKKECSTRGSDFICMMRTWISEQNTCTLRDIQQKCGDSASNLFQEFQRTVFEPNYPIVCNSGNETLKIPEKKQELVKERKIKQHRKPLRKSKTEIEEVALVLTSPATSTADNIYIPPITYHHHQMHKPQPQNNTVFPVSQHSLLSNSNLQLWNRNTQKNEEDFVFTTQHPLFTTTEVGATPKRHKVIDILKSLIPSSIPAQLTALLENGIEQEAFPESFNYNTPPAYYSNNKIESLSPYELPITMPSPKTSVIPPRPVTTNYPITYTTRQAFAPSRTSSIYNIVTPKWKPWYLGGSK</sequence>
<name>A0A8S1EFX9_9PELO</name>
<protein>
    <submittedName>
        <fullName evidence="1">Uncharacterized protein</fullName>
    </submittedName>
</protein>
<accession>A0A8S1EFX9</accession>
<dbReference type="Proteomes" id="UP000494206">
    <property type="component" value="Unassembled WGS sequence"/>
</dbReference>
<comment type="caution">
    <text evidence="1">The sequence shown here is derived from an EMBL/GenBank/DDBJ whole genome shotgun (WGS) entry which is preliminary data.</text>
</comment>
<gene>
    <name evidence="1" type="ORF">CBOVIS_LOCUS2698</name>
</gene>
<reference evidence="1 2" key="1">
    <citation type="submission" date="2020-04" db="EMBL/GenBank/DDBJ databases">
        <authorList>
            <person name="Laetsch R D."/>
            <person name="Stevens L."/>
            <person name="Kumar S."/>
            <person name="Blaxter L. M."/>
        </authorList>
    </citation>
    <scope>NUCLEOTIDE SEQUENCE [LARGE SCALE GENOMIC DNA]</scope>
</reference>
<dbReference type="OrthoDB" id="5852087at2759"/>
<dbReference type="AlphaFoldDB" id="A0A8S1EFX9"/>
<dbReference type="EMBL" id="CADEPM010000002">
    <property type="protein sequence ID" value="CAB3399600.1"/>
    <property type="molecule type" value="Genomic_DNA"/>
</dbReference>